<dbReference type="PANTHER" id="PTHR41533:SF2">
    <property type="entry name" value="BLR7131 PROTEIN"/>
    <property type="match status" value="1"/>
</dbReference>
<dbReference type="GO" id="GO:0016740">
    <property type="term" value="F:transferase activity"/>
    <property type="evidence" value="ECO:0007669"/>
    <property type="project" value="UniProtKB-KW"/>
</dbReference>
<dbReference type="GO" id="GO:0008360">
    <property type="term" value="P:regulation of cell shape"/>
    <property type="evidence" value="ECO:0007669"/>
    <property type="project" value="UniProtKB-UniRule"/>
</dbReference>
<keyword evidence="8" id="KW-0732">Signal</keyword>
<dbReference type="GO" id="GO:0009252">
    <property type="term" value="P:peptidoglycan biosynthetic process"/>
    <property type="evidence" value="ECO:0007669"/>
    <property type="project" value="UniProtKB-UniPathway"/>
</dbReference>
<evidence type="ECO:0000313" key="11">
    <source>
        <dbReference type="Proteomes" id="UP000538666"/>
    </source>
</evidence>
<dbReference type="CDD" id="cd16913">
    <property type="entry name" value="YkuD_like"/>
    <property type="match status" value="1"/>
</dbReference>
<dbReference type="EMBL" id="JACHEK010000004">
    <property type="protein sequence ID" value="MBB6144191.1"/>
    <property type="molecule type" value="Genomic_DNA"/>
</dbReference>
<dbReference type="InterPro" id="IPR005490">
    <property type="entry name" value="LD_TPept_cat_dom"/>
</dbReference>
<dbReference type="Pfam" id="PF01471">
    <property type="entry name" value="PG_binding_1"/>
    <property type="match status" value="1"/>
</dbReference>
<keyword evidence="6 7" id="KW-0961">Cell wall biogenesis/degradation</keyword>
<comment type="caution">
    <text evidence="10">The sequence shown here is derived from an EMBL/GenBank/DDBJ whole genome shotgun (WGS) entry which is preliminary data.</text>
</comment>
<dbReference type="PROSITE" id="PS51257">
    <property type="entry name" value="PROKAR_LIPOPROTEIN"/>
    <property type="match status" value="1"/>
</dbReference>
<dbReference type="InterPro" id="IPR036365">
    <property type="entry name" value="PGBD-like_sf"/>
</dbReference>
<keyword evidence="4 7" id="KW-0133">Cell shape</keyword>
<evidence type="ECO:0000256" key="2">
    <source>
        <dbReference type="ARBA" id="ARBA00005992"/>
    </source>
</evidence>
<dbReference type="InterPro" id="IPR052905">
    <property type="entry name" value="LD-transpeptidase_YkuD-like"/>
</dbReference>
<keyword evidence="11" id="KW-1185">Reference proteome</keyword>
<dbReference type="InterPro" id="IPR038063">
    <property type="entry name" value="Transpep_catalytic_dom"/>
</dbReference>
<name>A0A841JZ02_9BACT</name>
<feature type="domain" description="L,D-TPase catalytic" evidence="9">
    <location>
        <begin position="325"/>
        <end position="507"/>
    </location>
</feature>
<dbReference type="Gene3D" id="2.40.440.10">
    <property type="entry name" value="L,D-transpeptidase catalytic domain-like"/>
    <property type="match status" value="1"/>
</dbReference>
<proteinExistence type="inferred from homology"/>
<dbReference type="OrthoDB" id="9778545at2"/>
<evidence type="ECO:0000256" key="1">
    <source>
        <dbReference type="ARBA" id="ARBA00004752"/>
    </source>
</evidence>
<evidence type="ECO:0000256" key="6">
    <source>
        <dbReference type="ARBA" id="ARBA00023316"/>
    </source>
</evidence>
<dbReference type="InterPro" id="IPR036366">
    <property type="entry name" value="PGBDSf"/>
</dbReference>
<dbReference type="Pfam" id="PF03734">
    <property type="entry name" value="YkuD"/>
    <property type="match status" value="1"/>
</dbReference>
<keyword evidence="5 7" id="KW-0573">Peptidoglycan synthesis</keyword>
<feature type="active site" description="Nucleophile" evidence="7">
    <location>
        <position position="479"/>
    </location>
</feature>
<organism evidence="10 11">
    <name type="scientific">Silvibacterium bohemicum</name>
    <dbReference type="NCBI Taxonomy" id="1577686"/>
    <lineage>
        <taxon>Bacteria</taxon>
        <taxon>Pseudomonadati</taxon>
        <taxon>Acidobacteriota</taxon>
        <taxon>Terriglobia</taxon>
        <taxon>Terriglobales</taxon>
        <taxon>Acidobacteriaceae</taxon>
        <taxon>Silvibacterium</taxon>
    </lineage>
</organism>
<dbReference type="SUPFAM" id="SSF47090">
    <property type="entry name" value="PGBD-like"/>
    <property type="match status" value="1"/>
</dbReference>
<dbReference type="AlphaFoldDB" id="A0A841JZ02"/>
<dbReference type="Proteomes" id="UP000538666">
    <property type="component" value="Unassembled WGS sequence"/>
</dbReference>
<feature type="active site" description="Proton donor/acceptor" evidence="7">
    <location>
        <position position="460"/>
    </location>
</feature>
<dbReference type="Gene3D" id="1.10.101.10">
    <property type="entry name" value="PGBD-like superfamily/PGBD"/>
    <property type="match status" value="1"/>
</dbReference>
<keyword evidence="3" id="KW-0808">Transferase</keyword>
<dbReference type="UniPathway" id="UPA00219"/>
<accession>A0A841JZ02</accession>
<dbReference type="SUPFAM" id="SSF141523">
    <property type="entry name" value="L,D-transpeptidase catalytic domain-like"/>
    <property type="match status" value="1"/>
</dbReference>
<reference evidence="10 11" key="1">
    <citation type="submission" date="2020-08" db="EMBL/GenBank/DDBJ databases">
        <title>Genomic Encyclopedia of Type Strains, Phase IV (KMG-IV): sequencing the most valuable type-strain genomes for metagenomic binning, comparative biology and taxonomic classification.</title>
        <authorList>
            <person name="Goeker M."/>
        </authorList>
    </citation>
    <scope>NUCLEOTIDE SEQUENCE [LARGE SCALE GENOMIC DNA]</scope>
    <source>
        <strain evidence="10 11">DSM 103733</strain>
    </source>
</reference>
<dbReference type="PROSITE" id="PS52029">
    <property type="entry name" value="LD_TPASE"/>
    <property type="match status" value="1"/>
</dbReference>
<dbReference type="InterPro" id="IPR002477">
    <property type="entry name" value="Peptidoglycan-bd-like"/>
</dbReference>
<dbReference type="GO" id="GO:0071555">
    <property type="term" value="P:cell wall organization"/>
    <property type="evidence" value="ECO:0007669"/>
    <property type="project" value="UniProtKB-UniRule"/>
</dbReference>
<sequence length="564" mass="62492">MRKKRHFDPAAVLLAFLWLITLGCKSQAAPLASGNTADASAVSAQLHAIADAGTLSDLHWPNFTDYRGHVQRFYESESYAPVWIRNGQPTPQALAVIAAFGNSRQKGLNPDEYDALLWAQRIEALKTMGGNPETIAHFDAALTVSTMRYISDLHIGRVDPRHFQFGIDVDQKKYDLPQLLAQKLLPSNDVAQVLNAVEPQFPGYQRTEAALQTYLTLAAQDKGTQLPDVAKPLSAGDTYAGAGPLADRLRLLGDLPQNAVLTPGVYDSALADAVKHFQSRHGLLASGKLGSDTLRQLNTPLSQRVTQLQDALERWRWLPPDFPQPPIVVNVPEFVLRIFTPDHHVALRMNVVVGKAVRNETPIFAQNMRYLIFRPYWNVPISIVRAEIVPSLQKNPGYLSAKNFEITDQSGKVITSSAVNADILAQLRSGKLAVRQKPGPTNSLGLVKFIFPNEHNVYLHSTPAPQLFSQSRRDFSHGCIRLEKPADLAAWLLQDQPQWTPDRVRAAMDSGPDNQQVNLTHPVPVLILYLTAEVEENGEVYFFDDIYGHDRSLNAVLAKGPPYP</sequence>
<evidence type="ECO:0000313" key="10">
    <source>
        <dbReference type="EMBL" id="MBB6144191.1"/>
    </source>
</evidence>
<dbReference type="RefSeq" id="WP_050059146.1">
    <property type="nucleotide sequence ID" value="NZ_JACHEK010000004.1"/>
</dbReference>
<comment type="pathway">
    <text evidence="1 7">Cell wall biogenesis; peptidoglycan biosynthesis.</text>
</comment>
<dbReference type="Pfam" id="PF20142">
    <property type="entry name" value="Scaffold"/>
    <property type="match status" value="1"/>
</dbReference>
<gene>
    <name evidence="10" type="ORF">HNQ77_002143</name>
</gene>
<feature type="chain" id="PRO_5033004265" evidence="8">
    <location>
        <begin position="29"/>
        <end position="564"/>
    </location>
</feature>
<feature type="signal peptide" evidence="8">
    <location>
        <begin position="1"/>
        <end position="28"/>
    </location>
</feature>
<dbReference type="GO" id="GO:0004180">
    <property type="term" value="F:carboxypeptidase activity"/>
    <property type="evidence" value="ECO:0007669"/>
    <property type="project" value="UniProtKB-ARBA"/>
</dbReference>
<evidence type="ECO:0000256" key="8">
    <source>
        <dbReference type="SAM" id="SignalP"/>
    </source>
</evidence>
<dbReference type="PANTHER" id="PTHR41533">
    <property type="entry name" value="L,D-TRANSPEPTIDASE HI_1667-RELATED"/>
    <property type="match status" value="1"/>
</dbReference>
<protein>
    <submittedName>
        <fullName evidence="10">Murein L,D-transpeptidase YcbB/YkuD</fullName>
    </submittedName>
</protein>
<comment type="similarity">
    <text evidence="2">Belongs to the YkuD family.</text>
</comment>
<evidence type="ECO:0000256" key="5">
    <source>
        <dbReference type="ARBA" id="ARBA00022984"/>
    </source>
</evidence>
<evidence type="ECO:0000256" key="3">
    <source>
        <dbReference type="ARBA" id="ARBA00022679"/>
    </source>
</evidence>
<evidence type="ECO:0000259" key="9">
    <source>
        <dbReference type="PROSITE" id="PS52029"/>
    </source>
</evidence>
<dbReference type="InterPro" id="IPR045380">
    <property type="entry name" value="LD_TPept_scaffold_dom"/>
</dbReference>
<evidence type="ECO:0000256" key="7">
    <source>
        <dbReference type="PROSITE-ProRule" id="PRU01373"/>
    </source>
</evidence>
<evidence type="ECO:0000256" key="4">
    <source>
        <dbReference type="ARBA" id="ARBA00022960"/>
    </source>
</evidence>